<proteinExistence type="predicted"/>
<keyword evidence="2" id="KW-1185">Reference proteome</keyword>
<sequence>MSSPNSPRSLPFVAFARDSREPVGSFGAETEPPVTISNVQRSPIIRGRHQVFHEITPTCGWPRGISRRLEPRSFNYFTELRGI</sequence>
<accession>A0AAV4QWS9</accession>
<dbReference type="EMBL" id="BPLR01006987">
    <property type="protein sequence ID" value="GIY13705.1"/>
    <property type="molecule type" value="Genomic_DNA"/>
</dbReference>
<name>A0AAV4QWS9_CAEEX</name>
<organism evidence="1 2">
    <name type="scientific">Caerostris extrusa</name>
    <name type="common">Bark spider</name>
    <name type="synonym">Caerostris bankana</name>
    <dbReference type="NCBI Taxonomy" id="172846"/>
    <lineage>
        <taxon>Eukaryota</taxon>
        <taxon>Metazoa</taxon>
        <taxon>Ecdysozoa</taxon>
        <taxon>Arthropoda</taxon>
        <taxon>Chelicerata</taxon>
        <taxon>Arachnida</taxon>
        <taxon>Araneae</taxon>
        <taxon>Araneomorphae</taxon>
        <taxon>Entelegynae</taxon>
        <taxon>Araneoidea</taxon>
        <taxon>Araneidae</taxon>
        <taxon>Caerostris</taxon>
    </lineage>
</organism>
<evidence type="ECO:0000313" key="1">
    <source>
        <dbReference type="EMBL" id="GIY13705.1"/>
    </source>
</evidence>
<gene>
    <name evidence="1" type="ORF">CEXT_578791</name>
</gene>
<dbReference type="AlphaFoldDB" id="A0AAV4QWS9"/>
<comment type="caution">
    <text evidence="1">The sequence shown here is derived from an EMBL/GenBank/DDBJ whole genome shotgun (WGS) entry which is preliminary data.</text>
</comment>
<protein>
    <submittedName>
        <fullName evidence="1">Uncharacterized protein</fullName>
    </submittedName>
</protein>
<dbReference type="Proteomes" id="UP001054945">
    <property type="component" value="Unassembled WGS sequence"/>
</dbReference>
<evidence type="ECO:0000313" key="2">
    <source>
        <dbReference type="Proteomes" id="UP001054945"/>
    </source>
</evidence>
<reference evidence="1 2" key="1">
    <citation type="submission" date="2021-06" db="EMBL/GenBank/DDBJ databases">
        <title>Caerostris extrusa draft genome.</title>
        <authorList>
            <person name="Kono N."/>
            <person name="Arakawa K."/>
        </authorList>
    </citation>
    <scope>NUCLEOTIDE SEQUENCE [LARGE SCALE GENOMIC DNA]</scope>
</reference>